<name>A0A9E7R147_9EURY</name>
<proteinExistence type="predicted"/>
<gene>
    <name evidence="2" type="ORF">N0B31_16355</name>
</gene>
<reference evidence="2" key="1">
    <citation type="submission" date="2022-09" db="EMBL/GenBank/DDBJ databases">
        <title>Diverse halophilic archaea isolated from saline environments.</title>
        <authorList>
            <person name="Cui H.-L."/>
        </authorList>
    </citation>
    <scope>NUCLEOTIDE SEQUENCE</scope>
    <source>
        <strain evidence="2">ZS-35-S2</strain>
    </source>
</reference>
<keyword evidence="3" id="KW-1185">Reference proteome</keyword>
<feature type="compositionally biased region" description="Gly residues" evidence="1">
    <location>
        <begin position="12"/>
        <end position="21"/>
    </location>
</feature>
<dbReference type="GeneID" id="74944027"/>
<sequence length="140" mass="14490">MGLFDSVRSLLGGSGPEGGNDAGTATPSDLFGPVARVYVETGEGPDEEWTAAEREGMVEVLVAAAGEPTPEEPVDTETVEAHIESLGGGVEHAHGGGTVSGMVHKSRLQELGDHPDVVRVEVTRTGGDVREDPDYPGNTL</sequence>
<dbReference type="AlphaFoldDB" id="A0A9E7R147"/>
<feature type="region of interest" description="Disordered" evidence="1">
    <location>
        <begin position="1"/>
        <end position="30"/>
    </location>
</feature>
<evidence type="ECO:0000313" key="2">
    <source>
        <dbReference type="EMBL" id="UWM53697.1"/>
    </source>
</evidence>
<dbReference type="EMBL" id="CP104003">
    <property type="protein sequence ID" value="UWM53697.1"/>
    <property type="molecule type" value="Genomic_DNA"/>
</dbReference>
<evidence type="ECO:0000256" key="1">
    <source>
        <dbReference type="SAM" id="MobiDB-lite"/>
    </source>
</evidence>
<organism evidence="2 3">
    <name type="scientific">Salinirubellus salinus</name>
    <dbReference type="NCBI Taxonomy" id="1364945"/>
    <lineage>
        <taxon>Archaea</taxon>
        <taxon>Methanobacteriati</taxon>
        <taxon>Methanobacteriota</taxon>
        <taxon>Stenosarchaea group</taxon>
        <taxon>Halobacteria</taxon>
        <taxon>Halobacteriales</taxon>
        <taxon>Natronomonadaceae</taxon>
        <taxon>Salinirubellus</taxon>
    </lineage>
</organism>
<accession>A0A9E7R147</accession>
<dbReference type="RefSeq" id="WP_260592691.1">
    <property type="nucleotide sequence ID" value="NZ_CP104003.1"/>
</dbReference>
<evidence type="ECO:0000313" key="3">
    <source>
        <dbReference type="Proteomes" id="UP001057580"/>
    </source>
</evidence>
<dbReference type="Proteomes" id="UP001057580">
    <property type="component" value="Chromosome"/>
</dbReference>
<dbReference type="KEGG" id="ssai:N0B31_16355"/>
<protein>
    <submittedName>
        <fullName evidence="2">Uncharacterized protein</fullName>
    </submittedName>
</protein>